<accession>A0ACB5TRH6</accession>
<comment type="caution">
    <text evidence="1">The sequence shown here is derived from an EMBL/GenBank/DDBJ whole genome shotgun (WGS) entry which is preliminary data.</text>
</comment>
<evidence type="ECO:0000313" key="1">
    <source>
        <dbReference type="EMBL" id="GME93752.1"/>
    </source>
</evidence>
<keyword evidence="2" id="KW-1185">Reference proteome</keyword>
<sequence length="433" mass="49209">MDGMRGSLIIDDPDGYPYDYDEDVTLTISEWYHELVAPLTKSFMNRYNPTGAEPIPQNLLWNDTMNGTWAVEPGKTYLLRIINIGGFVSQYLWMEDHEFEVVAVDGIYVEKNITEYLYITVAQRYDVLVHTKNDTSTNYAFMQAFDLDMLDTQPKDLVVNATSYIVYDESADMPGEYVLGDVDYLDDFYLVPLDVEERLPQPDHVITIDVVMDNLGNGVNYAFFNNITWTHPKVPALATLFSSGDYADNVTIYGSNTHSYILEKDEIVEIVLNNNDTGKHPFHLHGHAFQVIERGGDYLDSAEPVPYPTNGTEGFVEPKYPARRDTLYVRPQSYFRIRFKANNPGIWFFHCHLEWHLVQGLAMVLIEDPMSIQKFQSLDDAWYENCDSAGVQTEGNAAGNTNDFFDLTGENVQVKALPAGFTARGIVAMVFSF</sequence>
<reference evidence="1" key="1">
    <citation type="submission" date="2023-04" db="EMBL/GenBank/DDBJ databases">
        <title>Ambrosiozyma monospora NBRC 10751.</title>
        <authorList>
            <person name="Ichikawa N."/>
            <person name="Sato H."/>
            <person name="Tonouchi N."/>
        </authorList>
    </citation>
    <scope>NUCLEOTIDE SEQUENCE</scope>
    <source>
        <strain evidence="1">NBRC 10751</strain>
    </source>
</reference>
<dbReference type="EMBL" id="BSXS01008815">
    <property type="protein sequence ID" value="GME93752.1"/>
    <property type="molecule type" value="Genomic_DNA"/>
</dbReference>
<proteinExistence type="predicted"/>
<organism evidence="1 2">
    <name type="scientific">Ambrosiozyma monospora</name>
    <name type="common">Yeast</name>
    <name type="synonym">Endomycopsis monosporus</name>
    <dbReference type="NCBI Taxonomy" id="43982"/>
    <lineage>
        <taxon>Eukaryota</taxon>
        <taxon>Fungi</taxon>
        <taxon>Dikarya</taxon>
        <taxon>Ascomycota</taxon>
        <taxon>Saccharomycotina</taxon>
        <taxon>Pichiomycetes</taxon>
        <taxon>Pichiales</taxon>
        <taxon>Pichiaceae</taxon>
        <taxon>Ambrosiozyma</taxon>
    </lineage>
</organism>
<dbReference type="Proteomes" id="UP001165064">
    <property type="component" value="Unassembled WGS sequence"/>
</dbReference>
<protein>
    <submittedName>
        <fullName evidence="1">Unnamed protein product</fullName>
    </submittedName>
</protein>
<evidence type="ECO:0000313" key="2">
    <source>
        <dbReference type="Proteomes" id="UP001165064"/>
    </source>
</evidence>
<gene>
    <name evidence="1" type="ORF">Amon02_000939800</name>
</gene>
<name>A0ACB5TRH6_AMBMO</name>